<evidence type="ECO:0000313" key="2">
    <source>
        <dbReference type="Proteomes" id="UP001057402"/>
    </source>
</evidence>
<name>A0ACB9RUX6_9MYRT</name>
<gene>
    <name evidence="1" type="ORF">MLD38_008792</name>
</gene>
<sequence length="114" mass="12491">MRLLTGCPDDQQKTKRPSFAFVPADNISSFGPLVIAEGCDVDRSVFWVHVWTVSDDGVITRVREYFNTSLTVTRLGVPEASPSEIAPNNDSDSVWESSLWEHAGKSVPGLVLAL</sequence>
<evidence type="ECO:0000313" key="1">
    <source>
        <dbReference type="EMBL" id="KAI4382890.1"/>
    </source>
</evidence>
<proteinExistence type="predicted"/>
<dbReference type="EMBL" id="CM042882">
    <property type="protein sequence ID" value="KAI4382890.1"/>
    <property type="molecule type" value="Genomic_DNA"/>
</dbReference>
<protein>
    <submittedName>
        <fullName evidence="1">Uncharacterized protein</fullName>
    </submittedName>
</protein>
<keyword evidence="2" id="KW-1185">Reference proteome</keyword>
<comment type="caution">
    <text evidence="1">The sequence shown here is derived from an EMBL/GenBank/DDBJ whole genome shotgun (WGS) entry which is preliminary data.</text>
</comment>
<organism evidence="1 2">
    <name type="scientific">Melastoma candidum</name>
    <dbReference type="NCBI Taxonomy" id="119954"/>
    <lineage>
        <taxon>Eukaryota</taxon>
        <taxon>Viridiplantae</taxon>
        <taxon>Streptophyta</taxon>
        <taxon>Embryophyta</taxon>
        <taxon>Tracheophyta</taxon>
        <taxon>Spermatophyta</taxon>
        <taxon>Magnoliopsida</taxon>
        <taxon>eudicotyledons</taxon>
        <taxon>Gunneridae</taxon>
        <taxon>Pentapetalae</taxon>
        <taxon>rosids</taxon>
        <taxon>malvids</taxon>
        <taxon>Myrtales</taxon>
        <taxon>Melastomataceae</taxon>
        <taxon>Melastomatoideae</taxon>
        <taxon>Melastomateae</taxon>
        <taxon>Melastoma</taxon>
    </lineage>
</organism>
<reference evidence="2" key="1">
    <citation type="journal article" date="2023" name="Front. Plant Sci.">
        <title>Chromosomal-level genome assembly of Melastoma candidum provides insights into trichome evolution.</title>
        <authorList>
            <person name="Zhong Y."/>
            <person name="Wu W."/>
            <person name="Sun C."/>
            <person name="Zou P."/>
            <person name="Liu Y."/>
            <person name="Dai S."/>
            <person name="Zhou R."/>
        </authorList>
    </citation>
    <scope>NUCLEOTIDE SEQUENCE [LARGE SCALE GENOMIC DNA]</scope>
</reference>
<accession>A0ACB9RUX6</accession>
<dbReference type="Proteomes" id="UP001057402">
    <property type="component" value="Chromosome 3"/>
</dbReference>